<evidence type="ECO:0008006" key="5">
    <source>
        <dbReference type="Google" id="ProtNLM"/>
    </source>
</evidence>
<evidence type="ECO:0000313" key="3">
    <source>
        <dbReference type="EMBL" id="MTD13411.1"/>
    </source>
</evidence>
<feature type="signal peptide" evidence="2">
    <location>
        <begin position="1"/>
        <end position="30"/>
    </location>
</feature>
<feature type="chain" id="PRO_5029514541" description="VCBS repeat-containing protein" evidence="2">
    <location>
        <begin position="31"/>
        <end position="380"/>
    </location>
</feature>
<dbReference type="Gene3D" id="2.130.10.130">
    <property type="entry name" value="Integrin alpha, N-terminal"/>
    <property type="match status" value="1"/>
</dbReference>
<evidence type="ECO:0000256" key="1">
    <source>
        <dbReference type="ARBA" id="ARBA00022729"/>
    </source>
</evidence>
<accession>A0A7K1FH13</accession>
<gene>
    <name evidence="3" type="ORF">GIS00_05565</name>
</gene>
<dbReference type="SUPFAM" id="SSF69318">
    <property type="entry name" value="Integrin alpha N-terminal domain"/>
    <property type="match status" value="2"/>
</dbReference>
<name>A0A7K1FH13_9ACTN</name>
<comment type="caution">
    <text evidence="3">The sequence shown here is derived from an EMBL/GenBank/DDBJ whole genome shotgun (WGS) entry which is preliminary data.</text>
</comment>
<dbReference type="AlphaFoldDB" id="A0A7K1FH13"/>
<evidence type="ECO:0000256" key="2">
    <source>
        <dbReference type="SAM" id="SignalP"/>
    </source>
</evidence>
<dbReference type="Pfam" id="PF13517">
    <property type="entry name" value="FG-GAP_3"/>
    <property type="match status" value="1"/>
</dbReference>
<dbReference type="InterPro" id="IPR028994">
    <property type="entry name" value="Integrin_alpha_N"/>
</dbReference>
<keyword evidence="4" id="KW-1185">Reference proteome</keyword>
<evidence type="ECO:0000313" key="4">
    <source>
        <dbReference type="Proteomes" id="UP000460221"/>
    </source>
</evidence>
<dbReference type="Proteomes" id="UP000460221">
    <property type="component" value="Unassembled WGS sequence"/>
</dbReference>
<proteinExistence type="predicted"/>
<dbReference type="RefSeq" id="WP_154767274.1">
    <property type="nucleotide sequence ID" value="NZ_WLYK01000001.1"/>
</dbReference>
<keyword evidence="1 2" id="KW-0732">Signal</keyword>
<dbReference type="InterPro" id="IPR013517">
    <property type="entry name" value="FG-GAP"/>
</dbReference>
<dbReference type="PANTHER" id="PTHR46580">
    <property type="entry name" value="SENSOR KINASE-RELATED"/>
    <property type="match status" value="1"/>
</dbReference>
<sequence>MTSRLRRPIRAVVAASVSLVAALLPPIAAAATPAPAQAAAGYFTEVPATQVNGSGYVPIIGDFGGGPTDDILWYAYAGGTSHLWRSLGNGAFTSTSIPIAGAGYGISVGDFVGDGRDEIIWTPPKKGAAASMWRFDIAGRTYATTRVDTTGWTSTPRPITGNRAGIKTDLFLDGGSAGTSRILSYTWPAGGALTVASRTVTRPAGLSPTAGDFDGNGRADILWTGPGTGDLIWLGIPTSTGSTRFRADPAPIIGNYVAIAGDLDDGAADDVLFLGSGTTANVWTFATDGSHTSRKARQPDAFIEGVLHTTGSDVLLTRDDAGAVGLWRFNGGSTVVPTGNAAKPSPYRAAIGAFTGNGTVSSVLWWAPGSTPERMFLGRS</sequence>
<reference evidence="3 4" key="1">
    <citation type="submission" date="2019-11" db="EMBL/GenBank/DDBJ databases">
        <authorList>
            <person name="Jiang L.-Q."/>
        </authorList>
    </citation>
    <scope>NUCLEOTIDE SEQUENCE [LARGE SCALE GENOMIC DNA]</scope>
    <source>
        <strain evidence="3 4">YIM 132087</strain>
    </source>
</reference>
<dbReference type="EMBL" id="WLYK01000001">
    <property type="protein sequence ID" value="MTD13411.1"/>
    <property type="molecule type" value="Genomic_DNA"/>
</dbReference>
<protein>
    <recommendedName>
        <fullName evidence="5">VCBS repeat-containing protein</fullName>
    </recommendedName>
</protein>
<organism evidence="3 4">
    <name type="scientific">Nakamurella alba</name>
    <dbReference type="NCBI Taxonomy" id="2665158"/>
    <lineage>
        <taxon>Bacteria</taxon>
        <taxon>Bacillati</taxon>
        <taxon>Actinomycetota</taxon>
        <taxon>Actinomycetes</taxon>
        <taxon>Nakamurellales</taxon>
        <taxon>Nakamurellaceae</taxon>
        <taxon>Nakamurella</taxon>
    </lineage>
</organism>